<evidence type="ECO:0000256" key="1">
    <source>
        <dbReference type="ARBA" id="ARBA00022723"/>
    </source>
</evidence>
<dbReference type="Pfam" id="PF05567">
    <property type="entry name" value="T4P_PilY1"/>
    <property type="match status" value="1"/>
</dbReference>
<dbReference type="InterPro" id="IPR002035">
    <property type="entry name" value="VWF_A"/>
</dbReference>
<dbReference type="Gene3D" id="3.40.50.410">
    <property type="entry name" value="von Willebrand factor, type A domain"/>
    <property type="match status" value="1"/>
</dbReference>
<dbReference type="SUPFAM" id="SSF53300">
    <property type="entry name" value="vWA-like"/>
    <property type="match status" value="1"/>
</dbReference>
<dbReference type="Proteomes" id="UP000243535">
    <property type="component" value="Unassembled WGS sequence"/>
</dbReference>
<feature type="region of interest" description="Disordered" evidence="3">
    <location>
        <begin position="760"/>
        <end position="786"/>
    </location>
</feature>
<dbReference type="EMBL" id="CYHA01000001">
    <property type="protein sequence ID" value="CUA81868.1"/>
    <property type="molecule type" value="Genomic_DNA"/>
</dbReference>
<dbReference type="AlphaFoldDB" id="A0A0K6GTJ0"/>
<evidence type="ECO:0000256" key="3">
    <source>
        <dbReference type="SAM" id="MobiDB-lite"/>
    </source>
</evidence>
<dbReference type="STRING" id="375574.GCA_001418035_00513"/>
<feature type="chain" id="PRO_5005503468" evidence="4">
    <location>
        <begin position="29"/>
        <end position="1001"/>
    </location>
</feature>
<dbReference type="InterPro" id="IPR008707">
    <property type="entry name" value="B-propeller_PilY1"/>
</dbReference>
<protein>
    <submittedName>
        <fullName evidence="6">Neisseria PilC beta-propeller domain/von Willebrand factor type A domain</fullName>
    </submittedName>
</protein>
<dbReference type="PROSITE" id="PS50234">
    <property type="entry name" value="VWFA"/>
    <property type="match status" value="1"/>
</dbReference>
<evidence type="ECO:0000313" key="7">
    <source>
        <dbReference type="Proteomes" id="UP000243535"/>
    </source>
</evidence>
<dbReference type="GO" id="GO:0046872">
    <property type="term" value="F:metal ion binding"/>
    <property type="evidence" value="ECO:0007669"/>
    <property type="project" value="UniProtKB-KW"/>
</dbReference>
<evidence type="ECO:0000259" key="5">
    <source>
        <dbReference type="PROSITE" id="PS50234"/>
    </source>
</evidence>
<feature type="signal peptide" evidence="4">
    <location>
        <begin position="1"/>
        <end position="28"/>
    </location>
</feature>
<organism evidence="6 7">
    <name type="scientific">Gulbenkiania indica</name>
    <dbReference type="NCBI Taxonomy" id="375574"/>
    <lineage>
        <taxon>Bacteria</taxon>
        <taxon>Pseudomonadati</taxon>
        <taxon>Pseudomonadota</taxon>
        <taxon>Betaproteobacteria</taxon>
        <taxon>Neisseriales</taxon>
        <taxon>Chromobacteriaceae</taxon>
        <taxon>Gulbenkiania</taxon>
    </lineage>
</organism>
<dbReference type="OrthoDB" id="7156875at2"/>
<dbReference type="RefSeq" id="WP_055433299.1">
    <property type="nucleotide sequence ID" value="NZ_CYHA01000001.1"/>
</dbReference>
<name>A0A0K6GTJ0_9NEIS</name>
<reference evidence="7" key="1">
    <citation type="submission" date="2015-08" db="EMBL/GenBank/DDBJ databases">
        <authorList>
            <person name="Varghese N."/>
        </authorList>
    </citation>
    <scope>NUCLEOTIDE SEQUENCE [LARGE SCALE GENOMIC DNA]</scope>
    <source>
        <strain evidence="7">DSM 17901</strain>
    </source>
</reference>
<keyword evidence="2" id="KW-0106">Calcium</keyword>
<gene>
    <name evidence="6" type="ORF">Ga0061063_0715</name>
</gene>
<keyword evidence="1" id="KW-0479">Metal-binding</keyword>
<evidence type="ECO:0000256" key="2">
    <source>
        <dbReference type="ARBA" id="ARBA00022837"/>
    </source>
</evidence>
<dbReference type="InterPro" id="IPR036465">
    <property type="entry name" value="vWFA_dom_sf"/>
</dbReference>
<evidence type="ECO:0000313" key="6">
    <source>
        <dbReference type="EMBL" id="CUA81868.1"/>
    </source>
</evidence>
<proteinExistence type="predicted"/>
<evidence type="ECO:0000256" key="4">
    <source>
        <dbReference type="SAM" id="SignalP"/>
    </source>
</evidence>
<keyword evidence="4" id="KW-0732">Signal</keyword>
<sequence>MPACRLSFSMLLTSLGLLLAAWPGAAVPADVCELPGLRSVYPSVPLYLAPVTRPNVLMFFDNSVSMSTRLPNSTRTRLQAAKAAAKEVVGNYPDIRWGLFTFDPNADKTAGKLVLPIADGSQPEAGGLTHLQRMATEIDDLEAQTNTPLSEAFIEMSRYFRGLSTVYRKAAGRPAYTSPVQYRCQNNAILMMTDGEPYEDDDFRVDGDALFGGLSNSQLKVDGALNVLPKLTGAAFGSDLFPDGSQNDIEGFSWNTAGFVRQYLRTYTVGFTIDHAYLKKAAQAGGGLYFTASDAASLRQSFNAILADINNRNAAATPPAAGSGKPTSVVFSRFDPKTWTSELVSYGLDGRGNLDPAQRYPVQLPAAAERLIYTSYPTQPAGMWTCPMGGGQYRLTAGAVLSGQRFDSPLASDTLTFGESAADVIRHLRGSPAANERNPNGGLPWLGDIIDSRIEMLADGAAFAVGANDGMLHLFTETSPGSGQYRERLAYVPFNVLTRLPVLRDAGYGSRLAHTYFVNGPVVSETAEGRHYLVGTLAQGGRGLFALDVTSALTPATAAVDAPGQVVLWERGGQADNDPLLGHVFGRPVIARVRMPVAGAGWQAGAVRWAVITGNGYDSPVRRGWLLVHDLLTGTRVAQLQTDDSPDNGLSGPAVLDSDGDGVADWAYAGDLKGRVWRFALGGVADWSQGSGTAFWHGVARQPVTATPALVRRSDGPGYMVLFGTGRLLYSEDKPQGSAGSALDVQSVYGLWDDPAGLRPTHAYGDREDQAGSGPGRLARQSVDAEGSTTVTLSGSATVRTYETRRTTRRSFMLGAGADTFGGWYLDLLPASGIPQGERVLYEMVPLGNGRVDFSTQVPFLGANQCTAGGTGWVLSLDPLTGSRPVRDPWDLDEDGRASVADRTAFAAGQPEVITGYRSQVGMPSALAPVGMARNRYVWRRSVTQSGQINNRLNPYIDRIFQGGLRQMYGGAGGGGAEGPLTLPWGAAGGPGRRLAWRELF</sequence>
<accession>A0A0K6GTJ0</accession>
<feature type="domain" description="VWFA" evidence="5">
    <location>
        <begin position="55"/>
        <end position="305"/>
    </location>
</feature>
<keyword evidence="7" id="KW-1185">Reference proteome</keyword>